<feature type="domain" description="RING-CH-type" evidence="10">
    <location>
        <begin position="446"/>
        <end position="517"/>
    </location>
</feature>
<protein>
    <recommendedName>
        <fullName evidence="10">RING-CH-type domain-containing protein</fullName>
    </recommendedName>
</protein>
<dbReference type="InterPro" id="IPR018247">
    <property type="entry name" value="EF_Hand_1_Ca_BS"/>
</dbReference>
<name>A0A813HQG5_POLGL</name>
<dbReference type="Proteomes" id="UP000654075">
    <property type="component" value="Unassembled WGS sequence"/>
</dbReference>
<dbReference type="CDD" id="cd16495">
    <property type="entry name" value="RING_CH-C4HC3_MARCH"/>
    <property type="match status" value="1"/>
</dbReference>
<keyword evidence="2" id="KW-0808">Transferase</keyword>
<evidence type="ECO:0000256" key="7">
    <source>
        <dbReference type="ARBA" id="ARBA00022833"/>
    </source>
</evidence>
<feature type="non-terminal residue" evidence="11">
    <location>
        <position position="1"/>
    </location>
</feature>
<accession>A0A813HQG5</accession>
<reference evidence="11" key="1">
    <citation type="submission" date="2021-02" db="EMBL/GenBank/DDBJ databases">
        <authorList>
            <person name="Dougan E. K."/>
            <person name="Rhodes N."/>
            <person name="Thang M."/>
            <person name="Chan C."/>
        </authorList>
    </citation>
    <scope>NUCLEOTIDE SEQUENCE</scope>
</reference>
<keyword evidence="5" id="KW-0863">Zinc-finger</keyword>
<keyword evidence="6" id="KW-0833">Ubl conjugation pathway</keyword>
<evidence type="ECO:0000259" key="10">
    <source>
        <dbReference type="PROSITE" id="PS51292"/>
    </source>
</evidence>
<evidence type="ECO:0000256" key="5">
    <source>
        <dbReference type="ARBA" id="ARBA00022771"/>
    </source>
</evidence>
<gene>
    <name evidence="11" type="ORF">PGLA1383_LOCUS54962</name>
</gene>
<dbReference type="Gene3D" id="2.40.128.20">
    <property type="match status" value="1"/>
</dbReference>
<keyword evidence="7" id="KW-0862">Zinc</keyword>
<sequence length="599" mass="65964">VDMRRFAPGGADWTGGTLSFASGALDFTTRILPGSATTYAAEFAEPSLVAPIGGVPFWELAQAAKYATEQWIEKGYVTESTRLFDMGTRMLRMDNVVYENAHDPNMLGRAYSVTVSNAGVYGHGEPDGKYGSLKLAGVYFGISQALTGSMVAASCLTQAGELHLTAVGATPFVSRSTIDSFADAIIRTLTIATEMRLPKRGLSVPRVDYPVNIRGSMPSFYPLETPKGALQCPAYEDVKSSRMPSFDADKYVGIWYELAFHDITQFNGCGCTQFNMTRRDLVIEDMFTVNCPWPWRSGVEGPWLPGFSKISGQRKLNLYTCNMTMYINPQRPGVMMETGFGQEFDNMVLEIWQDPEIQAETGYEFTRAIQFQCLGSPVDGQITFTGINFLSRVPIISPGMLQEMFVRARALGLEPFGANDMHKVEHEGWESALSGRHLCFVAEVGKPTEEEPMCRICLCLDGSRADGDNFLTPCRCSGTQRLVHEKCLREWQWTVIGGPNESRALRCSVCDSSFKCGFLGLPEKTPVSEGLWVRSAACFVLVVLAALVLLRICDDSDSGHLQAKELREGMLLVATDRIGTGFFFQSVVLLVEHSTLGAK</sequence>
<evidence type="ECO:0000256" key="1">
    <source>
        <dbReference type="ARBA" id="ARBA00004141"/>
    </source>
</evidence>
<evidence type="ECO:0000256" key="3">
    <source>
        <dbReference type="ARBA" id="ARBA00022692"/>
    </source>
</evidence>
<dbReference type="GO" id="GO:0008270">
    <property type="term" value="F:zinc ion binding"/>
    <property type="evidence" value="ECO:0007669"/>
    <property type="project" value="UniProtKB-KW"/>
</dbReference>
<dbReference type="InterPro" id="IPR013083">
    <property type="entry name" value="Znf_RING/FYVE/PHD"/>
</dbReference>
<keyword evidence="9" id="KW-0472">Membrane</keyword>
<dbReference type="InterPro" id="IPR011016">
    <property type="entry name" value="Znf_RING-CH"/>
</dbReference>
<dbReference type="InterPro" id="IPR012674">
    <property type="entry name" value="Calycin"/>
</dbReference>
<evidence type="ECO:0000256" key="8">
    <source>
        <dbReference type="ARBA" id="ARBA00022989"/>
    </source>
</evidence>
<evidence type="ECO:0000313" key="11">
    <source>
        <dbReference type="EMBL" id="CAE8639993.1"/>
    </source>
</evidence>
<dbReference type="Gene3D" id="3.30.40.10">
    <property type="entry name" value="Zinc/RING finger domain, C3HC4 (zinc finger)"/>
    <property type="match status" value="1"/>
</dbReference>
<proteinExistence type="predicted"/>
<keyword evidence="3" id="KW-0812">Transmembrane</keyword>
<dbReference type="PROSITE" id="PS51292">
    <property type="entry name" value="ZF_RING_CH"/>
    <property type="match status" value="1"/>
</dbReference>
<dbReference type="EMBL" id="CAJNNV010032442">
    <property type="protein sequence ID" value="CAE8639993.1"/>
    <property type="molecule type" value="Genomic_DNA"/>
</dbReference>
<dbReference type="GO" id="GO:0016020">
    <property type="term" value="C:membrane"/>
    <property type="evidence" value="ECO:0007669"/>
    <property type="project" value="UniProtKB-SubCell"/>
</dbReference>
<dbReference type="AlphaFoldDB" id="A0A813HQG5"/>
<evidence type="ECO:0000256" key="9">
    <source>
        <dbReference type="ARBA" id="ARBA00023136"/>
    </source>
</evidence>
<dbReference type="SUPFAM" id="SSF57850">
    <property type="entry name" value="RING/U-box"/>
    <property type="match status" value="1"/>
</dbReference>
<keyword evidence="4" id="KW-0479">Metal-binding</keyword>
<dbReference type="OrthoDB" id="440612at2759"/>
<dbReference type="PANTHER" id="PTHR46065:SF3">
    <property type="entry name" value="FI20425P1"/>
    <property type="match status" value="1"/>
</dbReference>
<dbReference type="PANTHER" id="PTHR46065">
    <property type="entry name" value="E3 UBIQUITIN-PROTEIN LIGASE MARCH 2/3 FAMILY MEMBER"/>
    <property type="match status" value="1"/>
</dbReference>
<feature type="non-terminal residue" evidence="11">
    <location>
        <position position="599"/>
    </location>
</feature>
<dbReference type="Pfam" id="PF12906">
    <property type="entry name" value="RINGv"/>
    <property type="match status" value="1"/>
</dbReference>
<evidence type="ECO:0000313" key="12">
    <source>
        <dbReference type="Proteomes" id="UP000654075"/>
    </source>
</evidence>
<dbReference type="GO" id="GO:0016740">
    <property type="term" value="F:transferase activity"/>
    <property type="evidence" value="ECO:0007669"/>
    <property type="project" value="UniProtKB-KW"/>
</dbReference>
<dbReference type="PROSITE" id="PS00018">
    <property type="entry name" value="EF_HAND_1"/>
    <property type="match status" value="1"/>
</dbReference>
<evidence type="ECO:0000256" key="6">
    <source>
        <dbReference type="ARBA" id="ARBA00022786"/>
    </source>
</evidence>
<evidence type="ECO:0000256" key="4">
    <source>
        <dbReference type="ARBA" id="ARBA00022723"/>
    </source>
</evidence>
<comment type="caution">
    <text evidence="11">The sequence shown here is derived from an EMBL/GenBank/DDBJ whole genome shotgun (WGS) entry which is preliminary data.</text>
</comment>
<evidence type="ECO:0000256" key="2">
    <source>
        <dbReference type="ARBA" id="ARBA00022679"/>
    </source>
</evidence>
<organism evidence="11 12">
    <name type="scientific">Polarella glacialis</name>
    <name type="common">Dinoflagellate</name>
    <dbReference type="NCBI Taxonomy" id="89957"/>
    <lineage>
        <taxon>Eukaryota</taxon>
        <taxon>Sar</taxon>
        <taxon>Alveolata</taxon>
        <taxon>Dinophyceae</taxon>
        <taxon>Suessiales</taxon>
        <taxon>Suessiaceae</taxon>
        <taxon>Polarella</taxon>
    </lineage>
</organism>
<dbReference type="SMART" id="SM00744">
    <property type="entry name" value="RINGv"/>
    <property type="match status" value="1"/>
</dbReference>
<keyword evidence="8" id="KW-1133">Transmembrane helix</keyword>
<keyword evidence="12" id="KW-1185">Reference proteome</keyword>
<dbReference type="SUPFAM" id="SSF50814">
    <property type="entry name" value="Lipocalins"/>
    <property type="match status" value="1"/>
</dbReference>
<comment type="subcellular location">
    <subcellularLocation>
        <location evidence="1">Membrane</location>
        <topology evidence="1">Multi-pass membrane protein</topology>
    </subcellularLocation>
</comment>